<keyword evidence="3" id="KW-1185">Reference proteome</keyword>
<evidence type="ECO:0000313" key="2">
    <source>
        <dbReference type="EMBL" id="KNX38404.1"/>
    </source>
</evidence>
<evidence type="ECO:0000256" key="1">
    <source>
        <dbReference type="SAM" id="MobiDB-lite"/>
    </source>
</evidence>
<dbReference type="Proteomes" id="UP000037397">
    <property type="component" value="Unassembled WGS sequence"/>
</dbReference>
<evidence type="ECO:0008006" key="4">
    <source>
        <dbReference type="Google" id="ProtNLM"/>
    </source>
</evidence>
<gene>
    <name evidence="2" type="ORF">VV01_16640</name>
</gene>
<sequence>MSQVDWAPADACTLPSADRPLRVGEFAVLFAQHLAGVDELEPTHAVIHLDGDGSLADEVRDLADRETSCCSFFAFDVRRAPSGEVLLDITVPPERADVLAGMVNQARTAAESRATSAADAHRPASPRVAPIQ</sequence>
<feature type="compositionally biased region" description="Low complexity" evidence="1">
    <location>
        <begin position="109"/>
        <end position="118"/>
    </location>
</feature>
<dbReference type="EMBL" id="LAIR01000002">
    <property type="protein sequence ID" value="KNX38404.1"/>
    <property type="molecule type" value="Genomic_DNA"/>
</dbReference>
<accession>A0A0L6CKZ9</accession>
<proteinExistence type="predicted"/>
<organism evidence="2 3">
    <name type="scientific">Luteipulveratus halotolerans</name>
    <dbReference type="NCBI Taxonomy" id="1631356"/>
    <lineage>
        <taxon>Bacteria</taxon>
        <taxon>Bacillati</taxon>
        <taxon>Actinomycetota</taxon>
        <taxon>Actinomycetes</taxon>
        <taxon>Micrococcales</taxon>
        <taxon>Dermacoccaceae</taxon>
        <taxon>Luteipulveratus</taxon>
    </lineage>
</organism>
<comment type="caution">
    <text evidence="2">The sequence shown here is derived from an EMBL/GenBank/DDBJ whole genome shotgun (WGS) entry which is preliminary data.</text>
</comment>
<dbReference type="AlphaFoldDB" id="A0A0L6CKZ9"/>
<evidence type="ECO:0000313" key="3">
    <source>
        <dbReference type="Proteomes" id="UP000037397"/>
    </source>
</evidence>
<feature type="region of interest" description="Disordered" evidence="1">
    <location>
        <begin position="109"/>
        <end position="132"/>
    </location>
</feature>
<dbReference type="OrthoDB" id="8421706at2"/>
<name>A0A0L6CKZ9_9MICO</name>
<protein>
    <recommendedName>
        <fullName evidence="4">Arsenate reductase</fullName>
    </recommendedName>
</protein>
<dbReference type="STRING" id="1631356.VV01_16640"/>
<reference evidence="3" key="1">
    <citation type="submission" date="2015-03" db="EMBL/GenBank/DDBJ databases">
        <title>Luteipulveratus halotolerans sp. nov., a novel actinobacterium (Dermacoccaceae) from Sarawak, Malaysia.</title>
        <authorList>
            <person name="Juboi H."/>
            <person name="Basik A."/>
            <person name="Shamsul S.S."/>
            <person name="Arnold P."/>
            <person name="Schmitt E.K."/>
            <person name="Sanglier J.-J."/>
            <person name="Yeo T."/>
        </authorList>
    </citation>
    <scope>NUCLEOTIDE SEQUENCE [LARGE SCALE GENOMIC DNA]</scope>
    <source>
        <strain evidence="3">C296001</strain>
    </source>
</reference>